<gene>
    <name evidence="1" type="ORF">Cfor_06070</name>
</gene>
<dbReference type="InterPro" id="IPR036397">
    <property type="entry name" value="RNaseH_sf"/>
</dbReference>
<protein>
    <submittedName>
        <fullName evidence="1">Uncharacterized protein</fullName>
    </submittedName>
</protein>
<accession>A0A6L2QAP9</accession>
<feature type="non-terminal residue" evidence="1">
    <location>
        <position position="1"/>
    </location>
</feature>
<sequence length="68" mass="7969">GCLKSNLFISKLRTNEKLQQRTKEEFAAIPEQMARRAMENLRERLDQCLRNGGGHLRDEIFKTLNGMY</sequence>
<evidence type="ECO:0000313" key="1">
    <source>
        <dbReference type="EMBL" id="GFG40792.1"/>
    </source>
</evidence>
<dbReference type="InParanoid" id="A0A6L2QAP9"/>
<comment type="caution">
    <text evidence="1">The sequence shown here is derived from an EMBL/GenBank/DDBJ whole genome shotgun (WGS) entry which is preliminary data.</text>
</comment>
<name>A0A6L2QAP9_COPFO</name>
<dbReference type="GO" id="GO:0003676">
    <property type="term" value="F:nucleic acid binding"/>
    <property type="evidence" value="ECO:0007669"/>
    <property type="project" value="InterPro"/>
</dbReference>
<organism evidence="1 2">
    <name type="scientific">Coptotermes formosanus</name>
    <name type="common">Formosan subterranean termite</name>
    <dbReference type="NCBI Taxonomy" id="36987"/>
    <lineage>
        <taxon>Eukaryota</taxon>
        <taxon>Metazoa</taxon>
        <taxon>Ecdysozoa</taxon>
        <taxon>Arthropoda</taxon>
        <taxon>Hexapoda</taxon>
        <taxon>Insecta</taxon>
        <taxon>Pterygota</taxon>
        <taxon>Neoptera</taxon>
        <taxon>Polyneoptera</taxon>
        <taxon>Dictyoptera</taxon>
        <taxon>Blattodea</taxon>
        <taxon>Blattoidea</taxon>
        <taxon>Termitoidae</taxon>
        <taxon>Rhinotermitidae</taxon>
        <taxon>Coptotermes</taxon>
    </lineage>
</organism>
<reference evidence="2" key="1">
    <citation type="submission" date="2020-01" db="EMBL/GenBank/DDBJ databases">
        <title>Draft genome sequence of the Termite Coptotermes fromosanus.</title>
        <authorList>
            <person name="Itakura S."/>
            <person name="Yosikawa Y."/>
            <person name="Umezawa K."/>
        </authorList>
    </citation>
    <scope>NUCLEOTIDE SEQUENCE [LARGE SCALE GENOMIC DNA]</scope>
</reference>
<dbReference type="EMBL" id="BLKM01002586">
    <property type="protein sequence ID" value="GFG40792.1"/>
    <property type="molecule type" value="Genomic_DNA"/>
</dbReference>
<keyword evidence="2" id="KW-1185">Reference proteome</keyword>
<proteinExistence type="predicted"/>
<dbReference type="Gene3D" id="3.30.420.10">
    <property type="entry name" value="Ribonuclease H-like superfamily/Ribonuclease H"/>
    <property type="match status" value="1"/>
</dbReference>
<dbReference type="AlphaFoldDB" id="A0A6L2QAP9"/>
<dbReference type="OrthoDB" id="6620868at2759"/>
<evidence type="ECO:0000313" key="2">
    <source>
        <dbReference type="Proteomes" id="UP000502823"/>
    </source>
</evidence>
<dbReference type="Proteomes" id="UP000502823">
    <property type="component" value="Unassembled WGS sequence"/>
</dbReference>